<dbReference type="EMBL" id="FNYW01000004">
    <property type="protein sequence ID" value="SEI58033.1"/>
    <property type="molecule type" value="Genomic_DNA"/>
</dbReference>
<reference evidence="3" key="1">
    <citation type="submission" date="2016-10" db="EMBL/GenBank/DDBJ databases">
        <authorList>
            <person name="Varghese N."/>
            <person name="Submissions S."/>
        </authorList>
    </citation>
    <scope>NUCLEOTIDE SEQUENCE [LARGE SCALE GENOMIC DNA]</scope>
    <source>
        <strain evidence="3">DSM 25751</strain>
    </source>
</reference>
<keyword evidence="3" id="KW-1185">Reference proteome</keyword>
<name>A0A1H6RQK2_9LACT</name>
<keyword evidence="1" id="KW-0472">Membrane</keyword>
<feature type="transmembrane region" description="Helical" evidence="1">
    <location>
        <begin position="6"/>
        <end position="36"/>
    </location>
</feature>
<gene>
    <name evidence="2" type="ORF">SAMN04488113_10431</name>
</gene>
<dbReference type="STRING" id="1130080.SAMN04488113_10431"/>
<sequence length="69" mass="8066">MVQDSMSLYFLFNVLHSIISVFFKETILVVAFFFLLNKTFENEHLKKVSAWMIGIITLIILVFAVMISY</sequence>
<accession>A0A1H6RQK2</accession>
<feature type="transmembrane region" description="Helical" evidence="1">
    <location>
        <begin position="48"/>
        <end position="67"/>
    </location>
</feature>
<proteinExistence type="predicted"/>
<keyword evidence="1" id="KW-0812">Transmembrane</keyword>
<evidence type="ECO:0000313" key="2">
    <source>
        <dbReference type="EMBL" id="SEI58033.1"/>
    </source>
</evidence>
<dbReference type="AlphaFoldDB" id="A0A1H6RQK2"/>
<protein>
    <submittedName>
        <fullName evidence="2">Uncharacterized protein</fullName>
    </submittedName>
</protein>
<evidence type="ECO:0000256" key="1">
    <source>
        <dbReference type="SAM" id="Phobius"/>
    </source>
</evidence>
<dbReference type="Proteomes" id="UP000198564">
    <property type="component" value="Unassembled WGS sequence"/>
</dbReference>
<dbReference type="RefSeq" id="WP_091632857.1">
    <property type="nucleotide sequence ID" value="NZ_FNYW01000004.1"/>
</dbReference>
<evidence type="ECO:0000313" key="3">
    <source>
        <dbReference type="Proteomes" id="UP000198564"/>
    </source>
</evidence>
<keyword evidence="1" id="KW-1133">Transmembrane helix</keyword>
<organism evidence="2 3">
    <name type="scientific">Alkalibacterium gilvum</name>
    <dbReference type="NCBI Taxonomy" id="1130080"/>
    <lineage>
        <taxon>Bacteria</taxon>
        <taxon>Bacillati</taxon>
        <taxon>Bacillota</taxon>
        <taxon>Bacilli</taxon>
        <taxon>Lactobacillales</taxon>
        <taxon>Carnobacteriaceae</taxon>
        <taxon>Alkalibacterium</taxon>
    </lineage>
</organism>